<comment type="caution">
    <text evidence="1">The sequence shown here is derived from an EMBL/GenBank/DDBJ whole genome shotgun (WGS) entry which is preliminary data.</text>
</comment>
<accession>A0A7J7VV92</accession>
<proteinExistence type="predicted"/>
<keyword evidence="2" id="KW-1185">Reference proteome</keyword>
<evidence type="ECO:0000313" key="2">
    <source>
        <dbReference type="Proteomes" id="UP000558488"/>
    </source>
</evidence>
<evidence type="ECO:0000313" key="1">
    <source>
        <dbReference type="EMBL" id="KAF6328958.1"/>
    </source>
</evidence>
<sequence length="125" mass="14383">MKLSIYKSIKFTSILLEQDPRLRIKVGFTKVVSMDQLVFLMLTLQRDNCTLQNWFSIFIRLEPPCFGDILGRVGGKTYQEGKIKLKMNSTHLPILQHRGNPAHYKSSIQDCFLFVAHLIRSDSPA</sequence>
<name>A0A7J7VV92_PIPKU</name>
<dbReference type="EMBL" id="JACAGB010000013">
    <property type="protein sequence ID" value="KAF6328958.1"/>
    <property type="molecule type" value="Genomic_DNA"/>
</dbReference>
<protein>
    <submittedName>
        <fullName evidence="1">Uncharacterized protein</fullName>
    </submittedName>
</protein>
<dbReference type="AlphaFoldDB" id="A0A7J7VV92"/>
<gene>
    <name evidence="1" type="ORF">mPipKuh1_008287</name>
</gene>
<reference evidence="1 2" key="1">
    <citation type="journal article" date="2020" name="Nature">
        <title>Six reference-quality genomes reveal evolution of bat adaptations.</title>
        <authorList>
            <person name="Jebb D."/>
            <person name="Huang Z."/>
            <person name="Pippel M."/>
            <person name="Hughes G.M."/>
            <person name="Lavrichenko K."/>
            <person name="Devanna P."/>
            <person name="Winkler S."/>
            <person name="Jermiin L.S."/>
            <person name="Skirmuntt E.C."/>
            <person name="Katzourakis A."/>
            <person name="Burkitt-Gray L."/>
            <person name="Ray D.A."/>
            <person name="Sullivan K.A.M."/>
            <person name="Roscito J.G."/>
            <person name="Kirilenko B.M."/>
            <person name="Davalos L.M."/>
            <person name="Corthals A.P."/>
            <person name="Power M.L."/>
            <person name="Jones G."/>
            <person name="Ransome R.D."/>
            <person name="Dechmann D.K.N."/>
            <person name="Locatelli A.G."/>
            <person name="Puechmaille S.J."/>
            <person name="Fedrigo O."/>
            <person name="Jarvis E.D."/>
            <person name="Hiller M."/>
            <person name="Vernes S.C."/>
            <person name="Myers E.W."/>
            <person name="Teeling E.C."/>
        </authorList>
    </citation>
    <scope>NUCLEOTIDE SEQUENCE [LARGE SCALE GENOMIC DNA]</scope>
    <source>
        <strain evidence="1">MPipKuh1</strain>
        <tissue evidence="1">Flight muscle</tissue>
    </source>
</reference>
<dbReference type="Proteomes" id="UP000558488">
    <property type="component" value="Unassembled WGS sequence"/>
</dbReference>
<organism evidence="1 2">
    <name type="scientific">Pipistrellus kuhlii</name>
    <name type="common">Kuhl's pipistrelle</name>
    <dbReference type="NCBI Taxonomy" id="59472"/>
    <lineage>
        <taxon>Eukaryota</taxon>
        <taxon>Metazoa</taxon>
        <taxon>Chordata</taxon>
        <taxon>Craniata</taxon>
        <taxon>Vertebrata</taxon>
        <taxon>Euteleostomi</taxon>
        <taxon>Mammalia</taxon>
        <taxon>Eutheria</taxon>
        <taxon>Laurasiatheria</taxon>
        <taxon>Chiroptera</taxon>
        <taxon>Yangochiroptera</taxon>
        <taxon>Vespertilionidae</taxon>
        <taxon>Pipistrellus</taxon>
    </lineage>
</organism>